<dbReference type="CDD" id="cd22903">
    <property type="entry name" value="NI9M"/>
    <property type="match status" value="1"/>
</dbReference>
<name>A0A0H5CFA4_CYBJN</name>
<evidence type="ECO:0000313" key="5">
    <source>
        <dbReference type="Proteomes" id="UP000094389"/>
    </source>
</evidence>
<keyword evidence="5" id="KW-1185">Reference proteome</keyword>
<reference evidence="4" key="2">
    <citation type="journal article" date="2015" name="J. Biotechnol.">
        <title>The structure of the Cyberlindnera jadinii genome and its relation to Candida utilis analyzed by the occurrence of single nucleotide polymorphisms.</title>
        <authorList>
            <person name="Rupp O."/>
            <person name="Brinkrolf K."/>
            <person name="Buerth C."/>
            <person name="Kunigo M."/>
            <person name="Schneider J."/>
            <person name="Jaenicke S."/>
            <person name="Goesmann A."/>
            <person name="Puehler A."/>
            <person name="Jaeger K.-E."/>
            <person name="Ernst J.F."/>
        </authorList>
    </citation>
    <scope>NUCLEOTIDE SEQUENCE [LARGE SCALE GENOMIC DNA]</scope>
    <source>
        <strain evidence="4">ATCC 18201 / CBS 1600 / BCRC 20928 / JCM 3617 / NBRC 0987 / NRRL Y-1542</strain>
    </source>
</reference>
<accession>A0A1E4S483</accession>
<reference evidence="3 5" key="3">
    <citation type="journal article" date="2016" name="Proc. Natl. Acad. Sci. U.S.A.">
        <title>Comparative genomics of biotechnologically important yeasts.</title>
        <authorList>
            <person name="Riley R."/>
            <person name="Haridas S."/>
            <person name="Wolfe K.H."/>
            <person name="Lopes M.R."/>
            <person name="Hittinger C.T."/>
            <person name="Goeker M."/>
            <person name="Salamov A.A."/>
            <person name="Wisecaver J.H."/>
            <person name="Long T.M."/>
            <person name="Calvey C.H."/>
            <person name="Aerts A.L."/>
            <person name="Barry K.W."/>
            <person name="Choi C."/>
            <person name="Clum A."/>
            <person name="Coughlan A.Y."/>
            <person name="Deshpande S."/>
            <person name="Douglass A.P."/>
            <person name="Hanson S.J."/>
            <person name="Klenk H.-P."/>
            <person name="LaButti K.M."/>
            <person name="Lapidus A."/>
            <person name="Lindquist E.A."/>
            <person name="Lipzen A.M."/>
            <person name="Meier-Kolthoff J.P."/>
            <person name="Ohm R.A."/>
            <person name="Otillar R.P."/>
            <person name="Pangilinan J.L."/>
            <person name="Peng Y."/>
            <person name="Rokas A."/>
            <person name="Rosa C.A."/>
            <person name="Scheuner C."/>
            <person name="Sibirny A.A."/>
            <person name="Slot J.C."/>
            <person name="Stielow J.B."/>
            <person name="Sun H."/>
            <person name="Kurtzman C.P."/>
            <person name="Blackwell M."/>
            <person name="Grigoriev I.V."/>
            <person name="Jeffries T.W."/>
        </authorList>
    </citation>
    <scope>NUCLEOTIDE SEQUENCE [LARGE SCALE GENOMIC DNA]</scope>
    <source>
        <strain evidence="5">ATCC 18201 / CBS 1600 / BCRC 20928 / JCM 3617 / NBRC 0987 / NRRL Y-1542</strain>
        <strain evidence="3">NRRL Y-1542</strain>
    </source>
</reference>
<organism evidence="2 4">
    <name type="scientific">Cyberlindnera jadinii (strain ATCC 18201 / CBS 1600 / BCRC 20928 / JCM 3617 / NBRC 0987 / NRRL Y-1542)</name>
    <name type="common">Torula yeast</name>
    <name type="synonym">Candida utilis</name>
    <dbReference type="NCBI Taxonomy" id="983966"/>
    <lineage>
        <taxon>Eukaryota</taxon>
        <taxon>Fungi</taxon>
        <taxon>Dikarya</taxon>
        <taxon>Ascomycota</taxon>
        <taxon>Saccharomycotina</taxon>
        <taxon>Saccharomycetes</taxon>
        <taxon>Phaffomycetales</taxon>
        <taxon>Phaffomycetaceae</taxon>
        <taxon>Cyberlindnera</taxon>
    </lineage>
</organism>
<dbReference type="OrthoDB" id="2093409at2759"/>
<evidence type="ECO:0000313" key="3">
    <source>
        <dbReference type="EMBL" id="ODV74202.1"/>
    </source>
</evidence>
<feature type="transmembrane region" description="Helical" evidence="1">
    <location>
        <begin position="25"/>
        <end position="45"/>
    </location>
</feature>
<keyword evidence="1" id="KW-0472">Membrane</keyword>
<dbReference type="EMBL" id="KV453928">
    <property type="protein sequence ID" value="ODV74202.1"/>
    <property type="molecule type" value="Genomic_DNA"/>
</dbReference>
<dbReference type="PANTHER" id="PTHR38488">
    <property type="entry name" value="OXIDOREDUCTASE 9.5 KDA SUBUNIT, PUTATIVE (AFU_ORTHOLOGUE AFUA_5G08980)-RELATED"/>
    <property type="match status" value="1"/>
</dbReference>
<proteinExistence type="predicted"/>
<dbReference type="EMBL" id="CDQK01000004">
    <property type="protein sequence ID" value="CEP23259.1"/>
    <property type="molecule type" value="Genomic_DNA"/>
</dbReference>
<evidence type="ECO:0000313" key="2">
    <source>
        <dbReference type="EMBL" id="CEP23259.1"/>
    </source>
</evidence>
<protein>
    <submittedName>
        <fullName evidence="3">NADH-ubiquinone oxidoreductase 9.5 kDa subunit.5kD</fullName>
    </submittedName>
</protein>
<dbReference type="Proteomes" id="UP000038830">
    <property type="component" value="Unassembled WGS sequence"/>
</dbReference>
<keyword evidence="3" id="KW-0830">Ubiquinone</keyword>
<accession>A0A0H5CFA4</accession>
<dbReference type="GeneID" id="30990696"/>
<dbReference type="AlphaFoldDB" id="A0A0H5CFA4"/>
<evidence type="ECO:0000313" key="4">
    <source>
        <dbReference type="Proteomes" id="UP000038830"/>
    </source>
</evidence>
<dbReference type="PANTHER" id="PTHR38488:SF1">
    <property type="entry name" value="OXIDOREDUCTASE 9.5 KDA SUBUNIT, PUTATIVE (AFU_ORTHOLOGUE AFUA_5G08980)-RELATED"/>
    <property type="match status" value="1"/>
</dbReference>
<sequence length="77" mass="9060">MSDYPVYFREPIRWCRYHAHNRPHIFFSVAIGVAGPILALTLTPLRRKFLFEDHEPVPFSYPLPNRARDATLKGYDD</sequence>
<dbReference type="Proteomes" id="UP000094389">
    <property type="component" value="Unassembled WGS sequence"/>
</dbReference>
<keyword evidence="1" id="KW-0812">Transmembrane</keyword>
<dbReference type="InterPro" id="IPR039961">
    <property type="entry name" value="Nuo9.5"/>
</dbReference>
<keyword evidence="1" id="KW-1133">Transmembrane helix</keyword>
<dbReference type="OMA" id="EKPAIFW"/>
<gene>
    <name evidence="2" type="ORF">BN1211_3796</name>
    <name evidence="3" type="ORF">CYBJADRAFT_172188</name>
</gene>
<dbReference type="STRING" id="983966.A0A0H5CFA4"/>
<reference evidence="2" key="1">
    <citation type="submission" date="2014-12" db="EMBL/GenBank/DDBJ databases">
        <authorList>
            <person name="Jaenicke S."/>
        </authorList>
    </citation>
    <scope>NUCLEOTIDE SEQUENCE [LARGE SCALE GENOMIC DNA]</scope>
    <source>
        <strain evidence="2">CBS1600</strain>
    </source>
</reference>
<evidence type="ECO:0000256" key="1">
    <source>
        <dbReference type="SAM" id="Phobius"/>
    </source>
</evidence>
<dbReference type="RefSeq" id="XP_020071241.1">
    <property type="nucleotide sequence ID" value="XM_020216300.1"/>
</dbReference>